<organism evidence="2 3">
    <name type="scientific">Mucor saturninus</name>
    <dbReference type="NCBI Taxonomy" id="64648"/>
    <lineage>
        <taxon>Eukaryota</taxon>
        <taxon>Fungi</taxon>
        <taxon>Fungi incertae sedis</taxon>
        <taxon>Mucoromycota</taxon>
        <taxon>Mucoromycotina</taxon>
        <taxon>Mucoromycetes</taxon>
        <taxon>Mucorales</taxon>
        <taxon>Mucorineae</taxon>
        <taxon>Mucoraceae</taxon>
        <taxon>Mucor</taxon>
    </lineage>
</organism>
<dbReference type="Proteomes" id="UP000603453">
    <property type="component" value="Unassembled WGS sequence"/>
</dbReference>
<protein>
    <recommendedName>
        <fullName evidence="4">Transposase domain-containing protein</fullName>
    </recommendedName>
</protein>
<gene>
    <name evidence="2" type="ORF">INT47_002867</name>
</gene>
<reference evidence="2" key="1">
    <citation type="submission" date="2020-12" db="EMBL/GenBank/DDBJ databases">
        <title>Metabolic potential, ecology and presence of endohyphal bacteria is reflected in genomic diversity of Mucoromycotina.</title>
        <authorList>
            <person name="Muszewska A."/>
            <person name="Okrasinska A."/>
            <person name="Steczkiewicz K."/>
            <person name="Drgas O."/>
            <person name="Orlowska M."/>
            <person name="Perlinska-Lenart U."/>
            <person name="Aleksandrzak-Piekarczyk T."/>
            <person name="Szatraj K."/>
            <person name="Zielenkiewicz U."/>
            <person name="Pilsyk S."/>
            <person name="Malc E."/>
            <person name="Mieczkowski P."/>
            <person name="Kruszewska J.S."/>
            <person name="Biernat P."/>
            <person name="Pawlowska J."/>
        </authorList>
    </citation>
    <scope>NUCLEOTIDE SEQUENCE</scope>
    <source>
        <strain evidence="2">WA0000017839</strain>
    </source>
</reference>
<dbReference type="OrthoDB" id="2288984at2759"/>
<dbReference type="Pfam" id="PF02992">
    <property type="entry name" value="Transposase_21"/>
    <property type="match status" value="1"/>
</dbReference>
<feature type="region of interest" description="Disordered" evidence="1">
    <location>
        <begin position="62"/>
        <end position="85"/>
    </location>
</feature>
<proteinExistence type="predicted"/>
<evidence type="ECO:0000256" key="1">
    <source>
        <dbReference type="SAM" id="MobiDB-lite"/>
    </source>
</evidence>
<name>A0A8H7QFS9_9FUNG</name>
<dbReference type="InterPro" id="IPR004242">
    <property type="entry name" value="Transposase_21"/>
</dbReference>
<dbReference type="AlphaFoldDB" id="A0A8H7QFS9"/>
<accession>A0A8H7QFS9</accession>
<keyword evidence="3" id="KW-1185">Reference proteome</keyword>
<dbReference type="PANTHER" id="PTHR46579:SF2">
    <property type="entry name" value="C2H2-TYPE DOMAIN-CONTAINING PROTEIN"/>
    <property type="match status" value="1"/>
</dbReference>
<sequence>MSSTSDVYNEKCFCPRCSTSKNGYSLVQKLTAQRHAKRARLEQISSQRNMIDVDFELGSSDVLGDQENSPFLEADPFADHGEIGADNEANADADADADADENEMDGGDDDDEGDLEEIEVEELDGEDPFASPQMPENPVHRFIAISVVLFASRYVVDKGAVVLIEFVNKLLTIYDQDFQLPTSLLGLQRMTGFSAMSQGIRKSVVCQDCHKVYEEAGSVPLRCDFQKPGARSSCDSQLMKVSSSGALVARRQYNYHSVKQALRVFFLRPDFEARIRHWNKELKVEDTMCDVYDGAMWKELKDSNGVSFVQDPRSLMLTLNVDWFQPFDGVTYSCGAIYLAVNNLPRAERFKAENIILVGLMPGPKEPKSDEINHYLKPLVDDLEELYVGVKMRTAECSSGVTVRAALFMVACDIPAARKTSGFTSHNSTHACFKCSRGFSRLDGTNSVDFRGFDSAQWSLRSGVENRLHAEVWKSASTPSERHQLEIENGVRWSQLHRLGYFDVVRCTIIDPMHNLFLGTAKRMVERWIDDGLITDRDLAAMQKTAESMVLPADYAVLKGKIGKGFSYMKADEWKSWVLVYSPVLLKGVLPPDNFNNWISFVDACRLLVKPAISFSEATDAHDFLETFGRRCQSLYPANLLTCNMHLHLHLHTIIRDFGPVYGYWLFSFERYNGLLKNIKTNRRDGFESTYMKNFINDAYKGDYVSSVLQCPSQTPFRPFMSKLTSSSYAPSYAPSHASSHASSYAPSYAMSQGPFRLRAFMQASMNPLSIKGNEPLPPSALPLSMKPYESMNDLEYPYLLEHYKLVYAKPDLVDYRHASSSPYFVDNQICKIASIDLLGQSYKGKKGTVGHGSYVQALFSGNDDENPTAYTGEIQYMFVHSQSMPPMSHGRLNRHHNKQHVFAYVRWFVFDSERTREHESVDICRPQFSPANYHSIVPVHRILLEVALAEHMTQNNVKKILVIPLPKKIYA</sequence>
<dbReference type="PANTHER" id="PTHR46579">
    <property type="entry name" value="F5/8 TYPE C DOMAIN-CONTAINING PROTEIN-RELATED"/>
    <property type="match status" value="1"/>
</dbReference>
<dbReference type="EMBL" id="JAEPRD010000344">
    <property type="protein sequence ID" value="KAG2191852.1"/>
    <property type="molecule type" value="Genomic_DNA"/>
</dbReference>
<evidence type="ECO:0008006" key="4">
    <source>
        <dbReference type="Google" id="ProtNLM"/>
    </source>
</evidence>
<evidence type="ECO:0000313" key="2">
    <source>
        <dbReference type="EMBL" id="KAG2191852.1"/>
    </source>
</evidence>
<comment type="caution">
    <text evidence="2">The sequence shown here is derived from an EMBL/GenBank/DDBJ whole genome shotgun (WGS) entry which is preliminary data.</text>
</comment>
<evidence type="ECO:0000313" key="3">
    <source>
        <dbReference type="Proteomes" id="UP000603453"/>
    </source>
</evidence>